<dbReference type="PANTHER" id="PTHR42852:SF17">
    <property type="entry name" value="THIOREDOXIN-LIKE PROTEIN HI_1115"/>
    <property type="match status" value="1"/>
</dbReference>
<evidence type="ECO:0000256" key="2">
    <source>
        <dbReference type="SAM" id="SignalP"/>
    </source>
</evidence>
<dbReference type="InterPro" id="IPR000866">
    <property type="entry name" value="AhpC/TSA"/>
</dbReference>
<dbReference type="AlphaFoldDB" id="A0A2T7UFY9"/>
<dbReference type="PROSITE" id="PS51352">
    <property type="entry name" value="THIOREDOXIN_2"/>
    <property type="match status" value="1"/>
</dbReference>
<dbReference type="OrthoDB" id="9811352at2"/>
<dbReference type="Gene3D" id="3.40.30.10">
    <property type="entry name" value="Glutaredoxin"/>
    <property type="match status" value="1"/>
</dbReference>
<evidence type="ECO:0000259" key="3">
    <source>
        <dbReference type="PROSITE" id="PS51352"/>
    </source>
</evidence>
<feature type="domain" description="Thioredoxin" evidence="3">
    <location>
        <begin position="31"/>
        <end position="170"/>
    </location>
</feature>
<dbReference type="GO" id="GO:0015036">
    <property type="term" value="F:disulfide oxidoreductase activity"/>
    <property type="evidence" value="ECO:0007669"/>
    <property type="project" value="UniProtKB-ARBA"/>
</dbReference>
<dbReference type="PANTHER" id="PTHR42852">
    <property type="entry name" value="THIOL:DISULFIDE INTERCHANGE PROTEIN DSBE"/>
    <property type="match status" value="1"/>
</dbReference>
<organism evidence="4 5">
    <name type="scientific">Limnohabitans planktonicus II-D5</name>
    <dbReference type="NCBI Taxonomy" id="1293045"/>
    <lineage>
        <taxon>Bacteria</taxon>
        <taxon>Pseudomonadati</taxon>
        <taxon>Pseudomonadota</taxon>
        <taxon>Betaproteobacteria</taxon>
        <taxon>Burkholderiales</taxon>
        <taxon>Comamonadaceae</taxon>
        <taxon>Limnohabitans</taxon>
    </lineage>
</organism>
<reference evidence="4" key="1">
    <citation type="submission" date="2017-04" db="EMBL/GenBank/DDBJ databases">
        <title>Unexpected and diverse lifestyles within the genus Limnohabitans.</title>
        <authorList>
            <person name="Kasalicky V."/>
            <person name="Mehrshad M."/>
            <person name="Andrei S.-A."/>
            <person name="Salcher M."/>
            <person name="Kratochvilova H."/>
            <person name="Simek K."/>
            <person name="Ghai R."/>
        </authorList>
    </citation>
    <scope>NUCLEOTIDE SEQUENCE [LARGE SCALE GENOMIC DNA]</scope>
    <source>
        <strain evidence="4">II-D5</strain>
    </source>
</reference>
<dbReference type="PROSITE" id="PS00194">
    <property type="entry name" value="THIOREDOXIN_1"/>
    <property type="match status" value="1"/>
</dbReference>
<name>A0A2T7UFY9_9BURK</name>
<dbReference type="GO" id="GO:0016209">
    <property type="term" value="F:antioxidant activity"/>
    <property type="evidence" value="ECO:0007669"/>
    <property type="project" value="InterPro"/>
</dbReference>
<keyword evidence="1" id="KW-0676">Redox-active center</keyword>
<keyword evidence="2" id="KW-0732">Signal</keyword>
<dbReference type="InterPro" id="IPR017937">
    <property type="entry name" value="Thioredoxin_CS"/>
</dbReference>
<dbReference type="InterPro" id="IPR013766">
    <property type="entry name" value="Thioredoxin_domain"/>
</dbReference>
<feature type="signal peptide" evidence="2">
    <location>
        <begin position="1"/>
        <end position="24"/>
    </location>
</feature>
<dbReference type="Proteomes" id="UP000037507">
    <property type="component" value="Unassembled WGS sequence"/>
</dbReference>
<dbReference type="InterPro" id="IPR050553">
    <property type="entry name" value="Thioredoxin_ResA/DsbE_sf"/>
</dbReference>
<evidence type="ECO:0000313" key="5">
    <source>
        <dbReference type="Proteomes" id="UP000037507"/>
    </source>
</evidence>
<keyword evidence="5" id="KW-1185">Reference proteome</keyword>
<dbReference type="RefSeq" id="WP_083451061.1">
    <property type="nucleotide sequence ID" value="NZ_LFYT02000005.1"/>
</dbReference>
<dbReference type="SUPFAM" id="SSF52833">
    <property type="entry name" value="Thioredoxin-like"/>
    <property type="match status" value="1"/>
</dbReference>
<gene>
    <name evidence="4" type="ORF">H663_006150</name>
</gene>
<proteinExistence type="predicted"/>
<dbReference type="Pfam" id="PF00578">
    <property type="entry name" value="AhpC-TSA"/>
    <property type="match status" value="1"/>
</dbReference>
<feature type="chain" id="PRO_5015427960" description="Thioredoxin domain-containing protein" evidence="2">
    <location>
        <begin position="25"/>
        <end position="172"/>
    </location>
</feature>
<dbReference type="EMBL" id="LFYT02000005">
    <property type="protein sequence ID" value="PVE43574.1"/>
    <property type="molecule type" value="Genomic_DNA"/>
</dbReference>
<evidence type="ECO:0000256" key="1">
    <source>
        <dbReference type="ARBA" id="ARBA00023284"/>
    </source>
</evidence>
<comment type="caution">
    <text evidence="4">The sequence shown here is derived from an EMBL/GenBank/DDBJ whole genome shotgun (WGS) entry which is preliminary data.</text>
</comment>
<dbReference type="InterPro" id="IPR036249">
    <property type="entry name" value="Thioredoxin-like_sf"/>
</dbReference>
<accession>A0A2T7UFY9</accession>
<sequence length="172" mass="18830">MTFSAWCVRSAYVLMALATTAAQAQYQKLAWPASVPTPQIQMTDLNDQPWNAAELKGKLVVLNFWATWCGPCKQELPSLQALSDASAGNPVVITVDVKESASKVTSFILGNRIRLPVVLDKSGEIARQWGVRAFPTTVLIGADGQARWRIQGALDWNGPEAHAWIKSLKLEP</sequence>
<evidence type="ECO:0000313" key="4">
    <source>
        <dbReference type="EMBL" id="PVE43574.1"/>
    </source>
</evidence>
<protein>
    <recommendedName>
        <fullName evidence="3">Thioredoxin domain-containing protein</fullName>
    </recommendedName>
</protein>
<dbReference type="CDD" id="cd02966">
    <property type="entry name" value="TlpA_like_family"/>
    <property type="match status" value="1"/>
</dbReference>